<evidence type="ECO:0000256" key="2">
    <source>
        <dbReference type="SAM" id="MobiDB-lite"/>
    </source>
</evidence>
<comment type="caution">
    <text evidence="3">The sequence shown here is derived from an EMBL/GenBank/DDBJ whole genome shotgun (WGS) entry which is preliminary data.</text>
</comment>
<evidence type="ECO:0000256" key="1">
    <source>
        <dbReference type="ARBA" id="ARBA00044755"/>
    </source>
</evidence>
<dbReference type="Proteomes" id="UP000094296">
    <property type="component" value="Unassembled WGS sequence"/>
</dbReference>
<dbReference type="OrthoDB" id="9789407at2"/>
<feature type="region of interest" description="Disordered" evidence="2">
    <location>
        <begin position="111"/>
        <end position="136"/>
    </location>
</feature>
<evidence type="ECO:0008006" key="5">
    <source>
        <dbReference type="Google" id="ProtNLM"/>
    </source>
</evidence>
<dbReference type="STRING" id="766136.BHF68_03695"/>
<dbReference type="PANTHER" id="PTHR35024:SF4">
    <property type="entry name" value="POLYMER-FORMING CYTOSKELETAL PROTEIN"/>
    <property type="match status" value="1"/>
</dbReference>
<feature type="compositionally biased region" description="Low complexity" evidence="2">
    <location>
        <begin position="120"/>
        <end position="130"/>
    </location>
</feature>
<dbReference type="EMBL" id="MIJE01000011">
    <property type="protein sequence ID" value="OEF97328.1"/>
    <property type="molecule type" value="Genomic_DNA"/>
</dbReference>
<organism evidence="3 4">
    <name type="scientific">Desulfuribacillus alkaliarsenatis</name>
    <dbReference type="NCBI Taxonomy" id="766136"/>
    <lineage>
        <taxon>Bacteria</taxon>
        <taxon>Bacillati</taxon>
        <taxon>Bacillota</taxon>
        <taxon>Desulfuribacillia</taxon>
        <taxon>Desulfuribacillales</taxon>
        <taxon>Desulfuribacillaceae</taxon>
        <taxon>Desulfuribacillus</taxon>
    </lineage>
</organism>
<reference evidence="3 4" key="1">
    <citation type="submission" date="2016-09" db="EMBL/GenBank/DDBJ databases">
        <title>Draft genome sequence for the type strain of Desulfuribacillus alkaliarsenatis AHT28, an obligately anaerobic, sulfidogenic bacterium isolated from Russian soda lake sediments.</title>
        <authorList>
            <person name="Abin C.A."/>
            <person name="Hollibaugh J.T."/>
        </authorList>
    </citation>
    <scope>NUCLEOTIDE SEQUENCE [LARGE SCALE GENOMIC DNA]</scope>
    <source>
        <strain evidence="3 4">AHT28</strain>
    </source>
</reference>
<dbReference type="RefSeq" id="WP_069642726.1">
    <property type="nucleotide sequence ID" value="NZ_MIJE01000011.1"/>
</dbReference>
<dbReference type="PANTHER" id="PTHR35024">
    <property type="entry name" value="HYPOTHETICAL CYTOSOLIC PROTEIN"/>
    <property type="match status" value="1"/>
</dbReference>
<accession>A0A1E5G2P1</accession>
<evidence type="ECO:0000313" key="4">
    <source>
        <dbReference type="Proteomes" id="UP000094296"/>
    </source>
</evidence>
<protein>
    <recommendedName>
        <fullName evidence="5">Cell shape determination protein CcmA</fullName>
    </recommendedName>
</protein>
<proteinExistence type="inferred from homology"/>
<name>A0A1E5G2P1_9FIRM</name>
<evidence type="ECO:0000313" key="3">
    <source>
        <dbReference type="EMBL" id="OEF97328.1"/>
    </source>
</evidence>
<gene>
    <name evidence="3" type="ORF">BHF68_03695</name>
</gene>
<comment type="similarity">
    <text evidence="1">Belongs to the bactofilin family.</text>
</comment>
<dbReference type="Pfam" id="PF04519">
    <property type="entry name" value="Bactofilin"/>
    <property type="match status" value="1"/>
</dbReference>
<dbReference type="InterPro" id="IPR007607">
    <property type="entry name" value="BacA/B"/>
</dbReference>
<dbReference type="AlphaFoldDB" id="A0A1E5G2P1"/>
<sequence length="136" mass="14334">MFKKAAQRVDKVDTVVGPGTEFEGSIKATGIVRIDGKLKGSIETTGDIIIGDQGEVTADVDASNITIAGKIRGNISVKDKTTILQKGVVEGDIDTKSIVIEEGATFKGKCVMGEERKHSSNNQNNQNNKGGKSKAS</sequence>
<keyword evidence="4" id="KW-1185">Reference proteome</keyword>